<evidence type="ECO:0000256" key="1">
    <source>
        <dbReference type="SAM" id="SignalP"/>
    </source>
</evidence>
<gene>
    <name evidence="2" type="ORF">F889_01756</name>
</gene>
<reference evidence="2 3" key="1">
    <citation type="submission" date="2013-02" db="EMBL/GenBank/DDBJ databases">
        <title>The Genome Sequence of Acinetobacter sp. NIPH 1859.</title>
        <authorList>
            <consortium name="The Broad Institute Genome Sequencing Platform"/>
            <consortium name="The Broad Institute Genome Sequencing Center for Infectious Disease"/>
            <person name="Cerqueira G."/>
            <person name="Feldgarden M."/>
            <person name="Courvalin P."/>
            <person name="Perichon B."/>
            <person name="Grillot-Courvalin C."/>
            <person name="Clermont D."/>
            <person name="Rocha E."/>
            <person name="Yoon E.-J."/>
            <person name="Nemec A."/>
            <person name="Walker B."/>
            <person name="Young S.K."/>
            <person name="Zeng Q."/>
            <person name="Gargeya S."/>
            <person name="Fitzgerald M."/>
            <person name="Haas B."/>
            <person name="Abouelleil A."/>
            <person name="Alvarado L."/>
            <person name="Arachchi H.M."/>
            <person name="Berlin A.M."/>
            <person name="Chapman S.B."/>
            <person name="Dewar J."/>
            <person name="Goldberg J."/>
            <person name="Griggs A."/>
            <person name="Gujja S."/>
            <person name="Hansen M."/>
            <person name="Howarth C."/>
            <person name="Imamovic A."/>
            <person name="Larimer J."/>
            <person name="McCowan C."/>
            <person name="Murphy C."/>
            <person name="Neiman D."/>
            <person name="Pearson M."/>
            <person name="Priest M."/>
            <person name="Roberts A."/>
            <person name="Saif S."/>
            <person name="Shea T."/>
            <person name="Sisk P."/>
            <person name="Sykes S."/>
            <person name="Wortman J."/>
            <person name="Nusbaum C."/>
            <person name="Birren B."/>
        </authorList>
    </citation>
    <scope>NUCLEOTIDE SEQUENCE [LARGE SCALE GENOMIC DNA]</scope>
    <source>
        <strain evidence="2 3">NIPH 1859</strain>
    </source>
</reference>
<dbReference type="AlphaFoldDB" id="N9PLN2"/>
<organism evidence="2 3">
    <name type="scientific">Acinetobacter colistiniresistens</name>
    <dbReference type="NCBI Taxonomy" id="280145"/>
    <lineage>
        <taxon>Bacteria</taxon>
        <taxon>Pseudomonadati</taxon>
        <taxon>Pseudomonadota</taxon>
        <taxon>Gammaproteobacteria</taxon>
        <taxon>Moraxellales</taxon>
        <taxon>Moraxellaceae</taxon>
        <taxon>Acinetobacter</taxon>
    </lineage>
</organism>
<feature type="signal peptide" evidence="1">
    <location>
        <begin position="1"/>
        <end position="23"/>
    </location>
</feature>
<evidence type="ECO:0000313" key="3">
    <source>
        <dbReference type="Proteomes" id="UP000013009"/>
    </source>
</evidence>
<feature type="chain" id="PRO_5004149040" evidence="1">
    <location>
        <begin position="24"/>
        <end position="512"/>
    </location>
</feature>
<keyword evidence="1" id="KW-0732">Signal</keyword>
<accession>N9PLN2</accession>
<keyword evidence="3" id="KW-1185">Reference proteome</keyword>
<dbReference type="RefSeq" id="WP_005273145.1">
    <property type="nucleotide sequence ID" value="NZ_KB850195.1"/>
</dbReference>
<sequence length="512" mass="53481">MKNRYLSMAFLGAIGFCTNSIYANSATLQSMSDSEMSATTGQALMSLSYIAPSDAANLERQRGGEQSLGFYKLGLEAKLELNANIRNLQLGCGGSNGVGGCDIDIKNLSLSGLNDGVVSGSANPNEGSPTFNNGRASTSAEITNPFIEFAIKNPNSASTREFVGLRLSAEKINALLTAGIANGATPSTTDGIQSLSGYMQIAGTTGDVWTKAATFGKSDSNCLPGISGPTACQSIAGKLDVVLWGRRDFASLPADSNTTGITVPSMNVGFSLPAFTVNGNRQTKAVAPNVSATIPEIPIARASNCVAGDTRAACTVNYDNDQLYVSLRKASGSGYNAANLAQTDCVALLICLVNNAKFKMGADSKLTNLNIDITFEQALSMIHNIPLKGTGGYLALQKQALQWPGANADDIAQKGWWMSFAEPVQLGYLKASQQVDISGVLPQVSTFVTQALYAGDPISINLADALGALTNNPIVKSLTIPVGTSTATLTLQNQQLKNQAIPTNCYGSLSFC</sequence>
<evidence type="ECO:0000313" key="2">
    <source>
        <dbReference type="EMBL" id="ENX34474.1"/>
    </source>
</evidence>
<proteinExistence type="predicted"/>
<comment type="caution">
    <text evidence="2">The sequence shown here is derived from an EMBL/GenBank/DDBJ whole genome shotgun (WGS) entry which is preliminary data.</text>
</comment>
<dbReference type="HOGENOM" id="CLU_036687_1_0_6"/>
<name>N9PLN2_9GAMM</name>
<protein>
    <submittedName>
        <fullName evidence="2">Uncharacterized protein</fullName>
    </submittedName>
</protein>
<dbReference type="PATRIC" id="fig|1217695.3.peg.1700"/>
<dbReference type="Proteomes" id="UP000013009">
    <property type="component" value="Unassembled WGS sequence"/>
</dbReference>
<dbReference type="EMBL" id="APRZ01000015">
    <property type="protein sequence ID" value="ENX34474.1"/>
    <property type="molecule type" value="Genomic_DNA"/>
</dbReference>